<accession>A0A4C1YZN5</accession>
<feature type="region of interest" description="Disordered" evidence="1">
    <location>
        <begin position="51"/>
        <end position="96"/>
    </location>
</feature>
<protein>
    <submittedName>
        <fullName evidence="2">Uncharacterized protein</fullName>
    </submittedName>
</protein>
<evidence type="ECO:0000313" key="3">
    <source>
        <dbReference type="Proteomes" id="UP000299102"/>
    </source>
</evidence>
<sequence>MAASRYAYNKLTESSNWSMCHHYDGRLEDTAQHMLKTCPVWAMQRAASTTVRGRPFGRQPITKHCTEDDQRGARVMRDSSERRIDENTDPNEFTIL</sequence>
<comment type="caution">
    <text evidence="2">The sequence shown here is derived from an EMBL/GenBank/DDBJ whole genome shotgun (WGS) entry which is preliminary data.</text>
</comment>
<proteinExistence type="predicted"/>
<dbReference type="EMBL" id="BGZK01001461">
    <property type="protein sequence ID" value="GBP80403.1"/>
    <property type="molecule type" value="Genomic_DNA"/>
</dbReference>
<name>A0A4C1YZN5_EUMVA</name>
<dbReference type="Proteomes" id="UP000299102">
    <property type="component" value="Unassembled WGS sequence"/>
</dbReference>
<feature type="compositionally biased region" description="Basic and acidic residues" evidence="1">
    <location>
        <begin position="64"/>
        <end position="86"/>
    </location>
</feature>
<dbReference type="AlphaFoldDB" id="A0A4C1YZN5"/>
<keyword evidence="3" id="KW-1185">Reference proteome</keyword>
<reference evidence="2 3" key="1">
    <citation type="journal article" date="2019" name="Commun. Biol.">
        <title>The bagworm genome reveals a unique fibroin gene that provides high tensile strength.</title>
        <authorList>
            <person name="Kono N."/>
            <person name="Nakamura H."/>
            <person name="Ohtoshi R."/>
            <person name="Tomita M."/>
            <person name="Numata K."/>
            <person name="Arakawa K."/>
        </authorList>
    </citation>
    <scope>NUCLEOTIDE SEQUENCE [LARGE SCALE GENOMIC DNA]</scope>
</reference>
<evidence type="ECO:0000313" key="2">
    <source>
        <dbReference type="EMBL" id="GBP80403.1"/>
    </source>
</evidence>
<evidence type="ECO:0000256" key="1">
    <source>
        <dbReference type="SAM" id="MobiDB-lite"/>
    </source>
</evidence>
<dbReference type="OrthoDB" id="7490868at2759"/>
<gene>
    <name evidence="2" type="ORF">EVAR_57657_1</name>
</gene>
<organism evidence="2 3">
    <name type="scientific">Eumeta variegata</name>
    <name type="common">Bagworm moth</name>
    <name type="synonym">Eumeta japonica</name>
    <dbReference type="NCBI Taxonomy" id="151549"/>
    <lineage>
        <taxon>Eukaryota</taxon>
        <taxon>Metazoa</taxon>
        <taxon>Ecdysozoa</taxon>
        <taxon>Arthropoda</taxon>
        <taxon>Hexapoda</taxon>
        <taxon>Insecta</taxon>
        <taxon>Pterygota</taxon>
        <taxon>Neoptera</taxon>
        <taxon>Endopterygota</taxon>
        <taxon>Lepidoptera</taxon>
        <taxon>Glossata</taxon>
        <taxon>Ditrysia</taxon>
        <taxon>Tineoidea</taxon>
        <taxon>Psychidae</taxon>
        <taxon>Oiketicinae</taxon>
        <taxon>Eumeta</taxon>
    </lineage>
</organism>